<evidence type="ECO:0000313" key="3">
    <source>
        <dbReference type="Proteomes" id="UP000499080"/>
    </source>
</evidence>
<evidence type="ECO:0000313" key="2">
    <source>
        <dbReference type="EMBL" id="GBO46312.1"/>
    </source>
</evidence>
<reference evidence="2 3" key="1">
    <citation type="journal article" date="2019" name="Sci. Rep.">
        <title>Orb-weaving spider Araneus ventricosus genome elucidates the spidroin gene catalogue.</title>
        <authorList>
            <person name="Kono N."/>
            <person name="Nakamura H."/>
            <person name="Ohtoshi R."/>
            <person name="Moran D.A.P."/>
            <person name="Shinohara A."/>
            <person name="Yoshida Y."/>
            <person name="Fujiwara M."/>
            <person name="Mori M."/>
            <person name="Tomita M."/>
            <person name="Arakawa K."/>
        </authorList>
    </citation>
    <scope>NUCLEOTIDE SEQUENCE [LARGE SCALE GENOMIC DNA]</scope>
</reference>
<dbReference type="Proteomes" id="UP000499080">
    <property type="component" value="Unassembled WGS sequence"/>
</dbReference>
<comment type="caution">
    <text evidence="2">The sequence shown here is derived from an EMBL/GenBank/DDBJ whole genome shotgun (WGS) entry which is preliminary data.</text>
</comment>
<dbReference type="PANTHER" id="PTHR37984">
    <property type="entry name" value="PROTEIN CBG26694"/>
    <property type="match status" value="1"/>
</dbReference>
<keyword evidence="3" id="KW-1185">Reference proteome</keyword>
<dbReference type="GO" id="GO:0015074">
    <property type="term" value="P:DNA integration"/>
    <property type="evidence" value="ECO:0007669"/>
    <property type="project" value="InterPro"/>
</dbReference>
<dbReference type="PANTHER" id="PTHR37984:SF15">
    <property type="entry name" value="INTEGRASE CATALYTIC DOMAIN-CONTAINING PROTEIN"/>
    <property type="match status" value="1"/>
</dbReference>
<proteinExistence type="predicted"/>
<dbReference type="GO" id="GO:0003676">
    <property type="term" value="F:nucleic acid binding"/>
    <property type="evidence" value="ECO:0007669"/>
    <property type="project" value="InterPro"/>
</dbReference>
<dbReference type="EMBL" id="BGPR01073921">
    <property type="protein sequence ID" value="GBO46312.1"/>
    <property type="molecule type" value="Genomic_DNA"/>
</dbReference>
<gene>
    <name evidence="2" type="ORF">AVEN_88632_1</name>
</gene>
<feature type="non-terminal residue" evidence="2">
    <location>
        <position position="1"/>
    </location>
</feature>
<dbReference type="Gene3D" id="3.30.420.10">
    <property type="entry name" value="Ribonuclease H-like superfamily/Ribonuclease H"/>
    <property type="match status" value="1"/>
</dbReference>
<dbReference type="InterPro" id="IPR001584">
    <property type="entry name" value="Integrase_cat-core"/>
</dbReference>
<dbReference type="AlphaFoldDB" id="A0A4Y2XDU2"/>
<dbReference type="PROSITE" id="PS50994">
    <property type="entry name" value="INTEGRASE"/>
    <property type="match status" value="1"/>
</dbReference>
<dbReference type="OrthoDB" id="6430750at2759"/>
<name>A0A4Y2XDU2_ARAVE</name>
<organism evidence="2 3">
    <name type="scientific">Araneus ventricosus</name>
    <name type="common">Orbweaver spider</name>
    <name type="synonym">Epeira ventricosa</name>
    <dbReference type="NCBI Taxonomy" id="182803"/>
    <lineage>
        <taxon>Eukaryota</taxon>
        <taxon>Metazoa</taxon>
        <taxon>Ecdysozoa</taxon>
        <taxon>Arthropoda</taxon>
        <taxon>Chelicerata</taxon>
        <taxon>Arachnida</taxon>
        <taxon>Araneae</taxon>
        <taxon>Araneomorphae</taxon>
        <taxon>Entelegynae</taxon>
        <taxon>Araneoidea</taxon>
        <taxon>Araneidae</taxon>
        <taxon>Araneus</taxon>
    </lineage>
</organism>
<accession>A0A4Y2XDU2</accession>
<protein>
    <recommendedName>
        <fullName evidence="1">Integrase catalytic domain-containing protein</fullName>
    </recommendedName>
</protein>
<dbReference type="InterPro" id="IPR036397">
    <property type="entry name" value="RNaseH_sf"/>
</dbReference>
<feature type="domain" description="Integrase catalytic" evidence="1">
    <location>
        <begin position="1"/>
        <end position="83"/>
    </location>
</feature>
<sequence length="171" mass="19502">VSNLTQEFVHRLGSSPRFSVPGYAASNGLVERYNKVLKNALHHVIRTESRNWDKYIPYLLFAYREVPNCTTGVSPFKLMYGREARGPLNVLKSSWCGEISLPLNMKKSAVDYLQELKINFEIAAKQASIIAAGKQKTYADYFNRRTKSKEFSIGEQVYLLIPDSSNKLYAR</sequence>
<dbReference type="InterPro" id="IPR012337">
    <property type="entry name" value="RNaseH-like_sf"/>
</dbReference>
<dbReference type="InterPro" id="IPR050951">
    <property type="entry name" value="Retrovirus_Pol_polyprotein"/>
</dbReference>
<dbReference type="SUPFAM" id="SSF53098">
    <property type="entry name" value="Ribonuclease H-like"/>
    <property type="match status" value="1"/>
</dbReference>
<evidence type="ECO:0000259" key="1">
    <source>
        <dbReference type="PROSITE" id="PS50994"/>
    </source>
</evidence>